<dbReference type="PANTHER" id="PTHR43153:SF1">
    <property type="entry name" value="ELECTRON TRANSFER FLAVOPROTEIN SUBUNIT ALPHA, MITOCHONDRIAL"/>
    <property type="match status" value="1"/>
</dbReference>
<keyword evidence="8" id="KW-1185">Reference proteome</keyword>
<evidence type="ECO:0000259" key="6">
    <source>
        <dbReference type="SMART" id="SM00893"/>
    </source>
</evidence>
<keyword evidence="3" id="KW-0285">Flavoprotein</keyword>
<accession>A0ABX7S636</accession>
<dbReference type="InterPro" id="IPR033947">
    <property type="entry name" value="ETF_alpha_N"/>
</dbReference>
<evidence type="ECO:0000256" key="4">
    <source>
        <dbReference type="ARBA" id="ARBA00022827"/>
    </source>
</evidence>
<comment type="similarity">
    <text evidence="1">Belongs to the ETF alpha-subunit/FixB family.</text>
</comment>
<evidence type="ECO:0000256" key="3">
    <source>
        <dbReference type="ARBA" id="ARBA00022630"/>
    </source>
</evidence>
<evidence type="ECO:0000313" key="7">
    <source>
        <dbReference type="EMBL" id="QTA38034.1"/>
    </source>
</evidence>
<dbReference type="InterPro" id="IPR018206">
    <property type="entry name" value="ETF_asu_C_CS"/>
</dbReference>
<dbReference type="RefSeq" id="WP_207566755.1">
    <property type="nucleotide sequence ID" value="NZ_CP071446.1"/>
</dbReference>
<name>A0ABX7S636_9BACT</name>
<dbReference type="EMBL" id="CP071446">
    <property type="protein sequence ID" value="QTA38034.1"/>
    <property type="molecule type" value="Genomic_DNA"/>
</dbReference>
<evidence type="ECO:0000256" key="2">
    <source>
        <dbReference type="ARBA" id="ARBA00022448"/>
    </source>
</evidence>
<dbReference type="SUPFAM" id="SSF52402">
    <property type="entry name" value="Adenine nucleotide alpha hydrolases-like"/>
    <property type="match status" value="1"/>
</dbReference>
<proteinExistence type="inferred from homology"/>
<sequence length="336" mass="36766">MKHSNIFVFIETVNQKAKPVSWELMAKARELSEKLEGSEVWGVLLGNELDEVCKEAIARGADKVLYVKNSELNEYINYKYQKVLVDMVKKYKPEIFLIGATLEGRELAGMIATELKTGLTADCTGLDIIPEKELLAMTRPTFGGNLMATIFCPEHVPQMATVRPGVMKELPPDFKRAGEIIVEEYQMPEVEKLIEVLESIPVKSGSNLQYAPVVISGGNGVGGPEGFKMLRKLADLLGGEVGASRAAVKKGWVPYEYQVGQTGKTIRPVLYIACGISGAIQHIVGIKESDIIVAINKDENAPIFEVADMGIVGDLHKVVPALIEIIENKLKSGARK</sequence>
<reference evidence="7 8" key="1">
    <citation type="submission" date="2021-03" db="EMBL/GenBank/DDBJ databases">
        <title>Thermosipho ferrireducens sp.nov., an anaerobic thermophilic iron-reducing bacterium isolated from a deep-sea hydrothermal sulfide deposits.</title>
        <authorList>
            <person name="Zeng X."/>
            <person name="Chen Y."/>
            <person name="Shao Z."/>
        </authorList>
    </citation>
    <scope>NUCLEOTIDE SEQUENCE [LARGE SCALE GENOMIC DNA]</scope>
    <source>
        <strain evidence="7 8">JL129W03</strain>
    </source>
</reference>
<dbReference type="CDD" id="cd01715">
    <property type="entry name" value="ETF_alpha"/>
    <property type="match status" value="1"/>
</dbReference>
<dbReference type="Pfam" id="PF00766">
    <property type="entry name" value="ETF_alpha"/>
    <property type="match status" value="1"/>
</dbReference>
<dbReference type="InterPro" id="IPR001308">
    <property type="entry name" value="ETF_a/FixB"/>
</dbReference>
<feature type="domain" description="Electron transfer flavoprotein alpha/beta-subunit N-terminal" evidence="6">
    <location>
        <begin position="6"/>
        <end position="200"/>
    </location>
</feature>
<dbReference type="SMART" id="SM00893">
    <property type="entry name" value="ETF"/>
    <property type="match status" value="1"/>
</dbReference>
<dbReference type="PROSITE" id="PS00696">
    <property type="entry name" value="ETF_ALPHA"/>
    <property type="match status" value="1"/>
</dbReference>
<dbReference type="Gene3D" id="3.40.50.1220">
    <property type="entry name" value="TPP-binding domain"/>
    <property type="match status" value="1"/>
</dbReference>
<dbReference type="InterPro" id="IPR029035">
    <property type="entry name" value="DHS-like_NAD/FAD-binding_dom"/>
</dbReference>
<gene>
    <name evidence="7" type="ORF">JYK00_00350</name>
</gene>
<dbReference type="Proteomes" id="UP000671862">
    <property type="component" value="Chromosome"/>
</dbReference>
<evidence type="ECO:0000256" key="1">
    <source>
        <dbReference type="ARBA" id="ARBA00005817"/>
    </source>
</evidence>
<evidence type="ECO:0000256" key="5">
    <source>
        <dbReference type="ARBA" id="ARBA00022982"/>
    </source>
</evidence>
<dbReference type="Pfam" id="PF01012">
    <property type="entry name" value="ETF"/>
    <property type="match status" value="1"/>
</dbReference>
<dbReference type="InterPro" id="IPR014730">
    <property type="entry name" value="ETF_a/b_N"/>
</dbReference>
<protein>
    <submittedName>
        <fullName evidence="7">Electron transfer flavoprotein subunit alpha/FixB family protein</fullName>
    </submittedName>
</protein>
<dbReference type="InterPro" id="IPR014729">
    <property type="entry name" value="Rossmann-like_a/b/a_fold"/>
</dbReference>
<dbReference type="SUPFAM" id="SSF52467">
    <property type="entry name" value="DHS-like NAD/FAD-binding domain"/>
    <property type="match status" value="1"/>
</dbReference>
<organism evidence="7 8">
    <name type="scientific">Thermosipho ferrireducens</name>
    <dbReference type="NCBI Taxonomy" id="2571116"/>
    <lineage>
        <taxon>Bacteria</taxon>
        <taxon>Thermotogati</taxon>
        <taxon>Thermotogota</taxon>
        <taxon>Thermotogae</taxon>
        <taxon>Thermotogales</taxon>
        <taxon>Fervidobacteriaceae</taxon>
        <taxon>Thermosipho</taxon>
    </lineage>
</organism>
<dbReference type="PIRSF" id="PIRSF000089">
    <property type="entry name" value="Electra_flavoP_a"/>
    <property type="match status" value="1"/>
</dbReference>
<keyword evidence="5" id="KW-0249">Electron transport</keyword>
<dbReference type="Gene3D" id="3.40.50.620">
    <property type="entry name" value="HUPs"/>
    <property type="match status" value="1"/>
</dbReference>
<evidence type="ECO:0000313" key="8">
    <source>
        <dbReference type="Proteomes" id="UP000671862"/>
    </source>
</evidence>
<dbReference type="PANTHER" id="PTHR43153">
    <property type="entry name" value="ELECTRON TRANSFER FLAVOPROTEIN ALPHA"/>
    <property type="match status" value="1"/>
</dbReference>
<keyword evidence="2" id="KW-0813">Transport</keyword>
<keyword evidence="4" id="KW-0274">FAD</keyword>
<dbReference type="InterPro" id="IPR014731">
    <property type="entry name" value="ETF_asu_C"/>
</dbReference>